<sequence>LRSLRQLAYPPQHLPVRMSRAARSSKLLALVDSESDELSGLGAKVSSDITSKEHKMPLAKKARGRPPTANKVTKPPQRATKTRADAKLAVAVSKAEKEDDANAPTKVEGKASKRGRKAAAKDKEENEDMAETDEEVASPVKSSVAKPRGRPKAAAAAASNADESNEIPDSAVKRTALPAKRGRRPATKSARNEVSEIPETQPHDAMDVDTEADDQFEDLPAQRQPTHHTSRTTGSFDVEASEVQLRRRLGETTRKYDHLDAKYRDLRDIGVKAAERNFDNLKKESEERANTASELIGHLKADLAVQRDLAKAGQQHKHQLEEMEAKLAALTTSLAEARQEVKTLSTRLAASRSAEAAANAKVVPGSAVKSGSAAAARALASSDAVQTGQMKEDLYGDLTGLIVRVTKRDSAGQVFDCIQTGRNGTLHFKLEVESESSGENYEEAHFTYKPQLDSNRDRDLIDMLPDFLVEEITFPRPHAAKFYARVIKSLTERIE</sequence>
<dbReference type="InterPro" id="IPR020981">
    <property type="entry name" value="Csm1/Pcs1_C"/>
</dbReference>
<dbReference type="Gene3D" id="3.90.1150.80">
    <property type="match status" value="1"/>
</dbReference>
<dbReference type="Proteomes" id="UP000076552">
    <property type="component" value="Unassembled WGS sequence"/>
</dbReference>
<evidence type="ECO:0000256" key="1">
    <source>
        <dbReference type="SAM" id="Coils"/>
    </source>
</evidence>
<feature type="compositionally biased region" description="Acidic residues" evidence="2">
    <location>
        <begin position="125"/>
        <end position="136"/>
    </location>
</feature>
<evidence type="ECO:0000259" key="3">
    <source>
        <dbReference type="Pfam" id="PF12539"/>
    </source>
</evidence>
<dbReference type="PANTHER" id="PTHR28006:SF1">
    <property type="entry name" value="MONOPOLIN COMPLEX SUBUNIT CSM1"/>
    <property type="match status" value="1"/>
</dbReference>
<feature type="coiled-coil region" evidence="1">
    <location>
        <begin position="271"/>
        <end position="354"/>
    </location>
</feature>
<protein>
    <submittedName>
        <fullName evidence="4">Chromosome segregation protein</fullName>
    </submittedName>
</protein>
<dbReference type="GO" id="GO:1990644">
    <property type="term" value="F:microtubule site clamp"/>
    <property type="evidence" value="ECO:0007669"/>
    <property type="project" value="TreeGrafter"/>
</dbReference>
<evidence type="ECO:0000313" key="4">
    <source>
        <dbReference type="EMBL" id="KZL72320.1"/>
    </source>
</evidence>
<keyword evidence="1" id="KW-0175">Coiled coil</keyword>
<dbReference type="GO" id="GO:0005730">
    <property type="term" value="C:nucleolus"/>
    <property type="evidence" value="ECO:0007669"/>
    <property type="project" value="TreeGrafter"/>
</dbReference>
<dbReference type="STRING" id="708197.A0A166TP85"/>
<reference evidence="4 5" key="1">
    <citation type="submission" date="2015-06" db="EMBL/GenBank/DDBJ databases">
        <title>Survival trade-offs in plant roots during colonization by closely related pathogenic and mutualistic fungi.</title>
        <authorList>
            <person name="Hacquard S."/>
            <person name="Kracher B."/>
            <person name="Hiruma K."/>
            <person name="Weinman A."/>
            <person name="Muench P."/>
            <person name="Garrido Oter R."/>
            <person name="Ver Loren van Themaat E."/>
            <person name="Dallerey J.-F."/>
            <person name="Damm U."/>
            <person name="Henrissat B."/>
            <person name="Lespinet O."/>
            <person name="Thon M."/>
            <person name="Kemen E."/>
            <person name="McHardy A.C."/>
            <person name="Schulze-Lefert P."/>
            <person name="O'Connell R.J."/>
        </authorList>
    </citation>
    <scope>NUCLEOTIDE SEQUENCE [LARGE SCALE GENOMIC DNA]</scope>
    <source>
        <strain evidence="4 5">0861</strain>
    </source>
</reference>
<proteinExistence type="predicted"/>
<dbReference type="GO" id="GO:0033551">
    <property type="term" value="C:monopolin complex"/>
    <property type="evidence" value="ECO:0007669"/>
    <property type="project" value="InterPro"/>
</dbReference>
<feature type="non-terminal residue" evidence="4">
    <location>
        <position position="1"/>
    </location>
</feature>
<keyword evidence="5" id="KW-1185">Reference proteome</keyword>
<feature type="domain" description="Monopolin complex subunit Csm1/Pcs1 C-terminal" evidence="3">
    <location>
        <begin position="389"/>
        <end position="476"/>
    </location>
</feature>
<comment type="caution">
    <text evidence="4">The sequence shown here is derived from an EMBL/GenBank/DDBJ whole genome shotgun (WGS) entry which is preliminary data.</text>
</comment>
<dbReference type="EMBL" id="LFIV01000060">
    <property type="protein sequence ID" value="KZL72320.1"/>
    <property type="molecule type" value="Genomic_DNA"/>
</dbReference>
<dbReference type="Pfam" id="PF12539">
    <property type="entry name" value="Csm1"/>
    <property type="match status" value="1"/>
</dbReference>
<name>A0A166TP85_9PEZI</name>
<dbReference type="GO" id="GO:0072686">
    <property type="term" value="C:mitotic spindle"/>
    <property type="evidence" value="ECO:0007669"/>
    <property type="project" value="TreeGrafter"/>
</dbReference>
<evidence type="ECO:0000313" key="5">
    <source>
        <dbReference type="Proteomes" id="UP000076552"/>
    </source>
</evidence>
<dbReference type="InterPro" id="IPR040349">
    <property type="entry name" value="Csm1/Pcs1"/>
</dbReference>
<dbReference type="PANTHER" id="PTHR28006">
    <property type="entry name" value="MONOPOLIN COMPLEX SUBUNIT CSM1"/>
    <property type="match status" value="1"/>
</dbReference>
<dbReference type="AlphaFoldDB" id="A0A166TP85"/>
<dbReference type="InterPro" id="IPR038608">
    <property type="entry name" value="Csm1/Pcs1_C_sf"/>
</dbReference>
<dbReference type="GO" id="GO:0051315">
    <property type="term" value="P:attachment of mitotic spindle microtubules to kinetochore"/>
    <property type="evidence" value="ECO:0007669"/>
    <property type="project" value="TreeGrafter"/>
</dbReference>
<dbReference type="GO" id="GO:0034506">
    <property type="term" value="C:chromosome, centromeric core domain"/>
    <property type="evidence" value="ECO:0007669"/>
    <property type="project" value="TreeGrafter"/>
</dbReference>
<gene>
    <name evidence="4" type="ORF">CT0861_10016</name>
</gene>
<dbReference type="GO" id="GO:0045144">
    <property type="term" value="P:meiotic sister chromatid segregation"/>
    <property type="evidence" value="ECO:0007669"/>
    <property type="project" value="TreeGrafter"/>
</dbReference>
<feature type="region of interest" description="Disordered" evidence="2">
    <location>
        <begin position="48"/>
        <end position="211"/>
    </location>
</feature>
<accession>A0A166TP85</accession>
<organism evidence="4 5">
    <name type="scientific">Colletotrichum tofieldiae</name>
    <dbReference type="NCBI Taxonomy" id="708197"/>
    <lineage>
        <taxon>Eukaryota</taxon>
        <taxon>Fungi</taxon>
        <taxon>Dikarya</taxon>
        <taxon>Ascomycota</taxon>
        <taxon>Pezizomycotina</taxon>
        <taxon>Sordariomycetes</taxon>
        <taxon>Hypocreomycetidae</taxon>
        <taxon>Glomerellales</taxon>
        <taxon>Glomerellaceae</taxon>
        <taxon>Colletotrichum</taxon>
        <taxon>Colletotrichum spaethianum species complex</taxon>
    </lineage>
</organism>
<evidence type="ECO:0000256" key="2">
    <source>
        <dbReference type="SAM" id="MobiDB-lite"/>
    </source>
</evidence>
<dbReference type="FunFam" id="3.90.1150.80:FF:000001">
    <property type="entry name" value="Chromosome segregation protein (Pcs1)"/>
    <property type="match status" value="1"/>
</dbReference>
<dbReference type="CDD" id="cd23787">
    <property type="entry name" value="RWD_CSM1"/>
    <property type="match status" value="1"/>
</dbReference>